<dbReference type="AlphaFoldDB" id="A0A250X318"/>
<organism evidence="2 3">
    <name type="scientific">Chlamydomonas eustigma</name>
    <dbReference type="NCBI Taxonomy" id="1157962"/>
    <lineage>
        <taxon>Eukaryota</taxon>
        <taxon>Viridiplantae</taxon>
        <taxon>Chlorophyta</taxon>
        <taxon>core chlorophytes</taxon>
        <taxon>Chlorophyceae</taxon>
        <taxon>CS clade</taxon>
        <taxon>Chlamydomonadales</taxon>
        <taxon>Chlamydomonadaceae</taxon>
        <taxon>Chlamydomonas</taxon>
    </lineage>
</organism>
<protein>
    <submittedName>
        <fullName evidence="2">Uncharacterized protein</fullName>
    </submittedName>
</protein>
<evidence type="ECO:0000313" key="2">
    <source>
        <dbReference type="EMBL" id="GAX77160.1"/>
    </source>
</evidence>
<reference evidence="2 3" key="1">
    <citation type="submission" date="2017-08" db="EMBL/GenBank/DDBJ databases">
        <title>Acidophilic green algal genome provides insights into adaptation to an acidic environment.</title>
        <authorList>
            <person name="Hirooka S."/>
            <person name="Hirose Y."/>
            <person name="Kanesaki Y."/>
            <person name="Higuchi S."/>
            <person name="Fujiwara T."/>
            <person name="Onuma R."/>
            <person name="Era A."/>
            <person name="Ohbayashi R."/>
            <person name="Uzuka A."/>
            <person name="Nozaki H."/>
            <person name="Yoshikawa H."/>
            <person name="Miyagishima S.Y."/>
        </authorList>
    </citation>
    <scope>NUCLEOTIDE SEQUENCE [LARGE SCALE GENOMIC DNA]</scope>
    <source>
        <strain evidence="2 3">NIES-2499</strain>
    </source>
</reference>
<accession>A0A250X318</accession>
<evidence type="ECO:0000256" key="1">
    <source>
        <dbReference type="SAM" id="MobiDB-lite"/>
    </source>
</evidence>
<proteinExistence type="predicted"/>
<name>A0A250X318_9CHLO</name>
<dbReference type="Proteomes" id="UP000232323">
    <property type="component" value="Unassembled WGS sequence"/>
</dbReference>
<comment type="caution">
    <text evidence="2">The sequence shown here is derived from an EMBL/GenBank/DDBJ whole genome shotgun (WGS) entry which is preliminary data.</text>
</comment>
<feature type="region of interest" description="Disordered" evidence="1">
    <location>
        <begin position="165"/>
        <end position="186"/>
    </location>
</feature>
<evidence type="ECO:0000313" key="3">
    <source>
        <dbReference type="Proteomes" id="UP000232323"/>
    </source>
</evidence>
<sequence length="224" mass="23291">MPAFLTKPKPSPFAPYAHEPFHIPMSRALRSNAGSRVVKYPPKRDDAPSSQPESLKDNIPSRLQSEYGTASTCVNGKLCDEAVSSSGLTPSTQQAEQCGRGVVYVSGQAPMSPSHSALKGSSIKATAGAAEATAGSGKEVAPLTVDSSVNAGRVGLGAEWTTWRGSSTTSLGTNKPENPTSPSSGSAGLVLKGSAYSAFATWQEELQGIRARQQTRTVGCLTCF</sequence>
<gene>
    <name evidence="2" type="ORF">CEUSTIGMA_g4605.t1</name>
</gene>
<feature type="region of interest" description="Disordered" evidence="1">
    <location>
        <begin position="32"/>
        <end position="63"/>
    </location>
</feature>
<dbReference type="EMBL" id="BEGY01000022">
    <property type="protein sequence ID" value="GAX77160.1"/>
    <property type="molecule type" value="Genomic_DNA"/>
</dbReference>
<keyword evidence="3" id="KW-1185">Reference proteome</keyword>